<keyword evidence="2" id="KW-1185">Reference proteome</keyword>
<name>A0ABW4NJB7_9LACT</name>
<organism evidence="1 2">
    <name type="scientific">Carnobacterium antarcticum</name>
    <dbReference type="NCBI Taxonomy" id="2126436"/>
    <lineage>
        <taxon>Bacteria</taxon>
        <taxon>Bacillati</taxon>
        <taxon>Bacillota</taxon>
        <taxon>Bacilli</taxon>
        <taxon>Lactobacillales</taxon>
        <taxon>Carnobacteriaceae</taxon>
        <taxon>Carnobacterium</taxon>
    </lineage>
</organism>
<gene>
    <name evidence="1" type="ORF">ACFSBK_01300</name>
</gene>
<dbReference type="RefSeq" id="WP_376831266.1">
    <property type="nucleotide sequence ID" value="NZ_JBHUFF010000006.1"/>
</dbReference>
<reference evidence="2" key="1">
    <citation type="journal article" date="2019" name="Int. J. Syst. Evol. Microbiol.">
        <title>The Global Catalogue of Microorganisms (GCM) 10K type strain sequencing project: providing services to taxonomists for standard genome sequencing and annotation.</title>
        <authorList>
            <consortium name="The Broad Institute Genomics Platform"/>
            <consortium name="The Broad Institute Genome Sequencing Center for Infectious Disease"/>
            <person name="Wu L."/>
            <person name="Ma J."/>
        </authorList>
    </citation>
    <scope>NUCLEOTIDE SEQUENCE [LARGE SCALE GENOMIC DNA]</scope>
    <source>
        <strain evidence="2">KCTC 42143</strain>
    </source>
</reference>
<proteinExistence type="predicted"/>
<accession>A0ABW4NJB7</accession>
<comment type="caution">
    <text evidence="1">The sequence shown here is derived from an EMBL/GenBank/DDBJ whole genome shotgun (WGS) entry which is preliminary data.</text>
</comment>
<evidence type="ECO:0000313" key="2">
    <source>
        <dbReference type="Proteomes" id="UP001597285"/>
    </source>
</evidence>
<sequence length="98" mass="11670">LDRIRDEAMAIDQGGFRYESRITVLTKKSLLFQSEQYRLEIDMSQCECRTLCAVFDEILVRVVFDTTHFTAGRPIGQFPMHYQTFLILFLFLHNRNFR</sequence>
<dbReference type="EMBL" id="JBHUFF010000006">
    <property type="protein sequence ID" value="MFD1798497.1"/>
    <property type="molecule type" value="Genomic_DNA"/>
</dbReference>
<feature type="non-terminal residue" evidence="1">
    <location>
        <position position="1"/>
    </location>
</feature>
<protein>
    <submittedName>
        <fullName evidence="1">Uncharacterized protein</fullName>
    </submittedName>
</protein>
<dbReference type="Proteomes" id="UP001597285">
    <property type="component" value="Unassembled WGS sequence"/>
</dbReference>
<evidence type="ECO:0000313" key="1">
    <source>
        <dbReference type="EMBL" id="MFD1798497.1"/>
    </source>
</evidence>